<dbReference type="PRINTS" id="PR00081">
    <property type="entry name" value="GDHRDH"/>
</dbReference>
<dbReference type="EC" id="1.1.1.-" evidence="4"/>
<evidence type="ECO:0000259" key="3">
    <source>
        <dbReference type="SMART" id="SM00822"/>
    </source>
</evidence>
<dbReference type="GO" id="GO:0016491">
    <property type="term" value="F:oxidoreductase activity"/>
    <property type="evidence" value="ECO:0007669"/>
    <property type="project" value="UniProtKB-KW"/>
</dbReference>
<dbReference type="EMBL" id="JBHRXJ010000016">
    <property type="protein sequence ID" value="MFC3529903.1"/>
    <property type="molecule type" value="Genomic_DNA"/>
</dbReference>
<gene>
    <name evidence="4" type="ORF">ACFOMH_17145</name>
</gene>
<comment type="similarity">
    <text evidence="1">Belongs to the short-chain dehydrogenases/reductases (SDR) family.</text>
</comment>
<sequence length="259" mass="27255">MMTATSILNRFRLDGKVALITGGTRGIGLATAYAFVEAGAKVYISSRSENYEDDGKLMASGLGVTFIAGDLSDPAECARVVAEVVKDAGRLDVLVNNAGVAIHGDTPDFSQENWRKLMSLNVDAVFWCCKAAIPHLLAVGGGTIVNMGSMSGIASNIPQNQVAYNSSKAAVHMMTKSLASEFAAQNIRVNAIAPGYIDTDMSRGGFSNPEWFPVWSGMTPMGRVGQPEEIAAIALFLASPASSYMTGDVVVADGGYTTR</sequence>
<accession>A0ABV7R8R2</accession>
<protein>
    <submittedName>
        <fullName evidence="4">SDR family NAD(P)-dependent oxidoreductase</fullName>
        <ecNumber evidence="4">1.1.1.-</ecNumber>
    </submittedName>
</protein>
<dbReference type="PANTHER" id="PTHR42760:SF115">
    <property type="entry name" value="3-OXOACYL-[ACYL-CARRIER-PROTEIN] REDUCTASE FABG"/>
    <property type="match status" value="1"/>
</dbReference>
<dbReference type="PANTHER" id="PTHR42760">
    <property type="entry name" value="SHORT-CHAIN DEHYDROGENASES/REDUCTASES FAMILY MEMBER"/>
    <property type="match status" value="1"/>
</dbReference>
<dbReference type="SMART" id="SM00822">
    <property type="entry name" value="PKS_KR"/>
    <property type="match status" value="1"/>
</dbReference>
<dbReference type="RefSeq" id="WP_377746019.1">
    <property type="nucleotide sequence ID" value="NZ_JBHRXJ010000016.1"/>
</dbReference>
<organism evidence="4 5">
    <name type="scientific">Paracoccus mangrovi</name>
    <dbReference type="NCBI Taxonomy" id="1715645"/>
    <lineage>
        <taxon>Bacteria</taxon>
        <taxon>Pseudomonadati</taxon>
        <taxon>Pseudomonadota</taxon>
        <taxon>Alphaproteobacteria</taxon>
        <taxon>Rhodobacterales</taxon>
        <taxon>Paracoccaceae</taxon>
        <taxon>Paracoccus</taxon>
    </lineage>
</organism>
<feature type="domain" description="Ketoreductase" evidence="3">
    <location>
        <begin position="16"/>
        <end position="195"/>
    </location>
</feature>
<dbReference type="InterPro" id="IPR020904">
    <property type="entry name" value="Sc_DH/Rdtase_CS"/>
</dbReference>
<proteinExistence type="inferred from homology"/>
<dbReference type="InterPro" id="IPR036291">
    <property type="entry name" value="NAD(P)-bd_dom_sf"/>
</dbReference>
<dbReference type="Pfam" id="PF13561">
    <property type="entry name" value="adh_short_C2"/>
    <property type="match status" value="1"/>
</dbReference>
<dbReference type="InterPro" id="IPR057326">
    <property type="entry name" value="KR_dom"/>
</dbReference>
<dbReference type="InterPro" id="IPR002347">
    <property type="entry name" value="SDR_fam"/>
</dbReference>
<dbReference type="Gene3D" id="3.40.50.720">
    <property type="entry name" value="NAD(P)-binding Rossmann-like Domain"/>
    <property type="match status" value="1"/>
</dbReference>
<keyword evidence="2 4" id="KW-0560">Oxidoreductase</keyword>
<dbReference type="PRINTS" id="PR00080">
    <property type="entry name" value="SDRFAMILY"/>
</dbReference>
<dbReference type="SUPFAM" id="SSF51735">
    <property type="entry name" value="NAD(P)-binding Rossmann-fold domains"/>
    <property type="match status" value="1"/>
</dbReference>
<comment type="caution">
    <text evidence="4">The sequence shown here is derived from an EMBL/GenBank/DDBJ whole genome shotgun (WGS) entry which is preliminary data.</text>
</comment>
<reference evidence="5" key="1">
    <citation type="journal article" date="2019" name="Int. J. Syst. Evol. Microbiol.">
        <title>The Global Catalogue of Microorganisms (GCM) 10K type strain sequencing project: providing services to taxonomists for standard genome sequencing and annotation.</title>
        <authorList>
            <consortium name="The Broad Institute Genomics Platform"/>
            <consortium name="The Broad Institute Genome Sequencing Center for Infectious Disease"/>
            <person name="Wu L."/>
            <person name="Ma J."/>
        </authorList>
    </citation>
    <scope>NUCLEOTIDE SEQUENCE [LARGE SCALE GENOMIC DNA]</scope>
    <source>
        <strain evidence="5">KCTC 42899</strain>
    </source>
</reference>
<name>A0ABV7R8R2_9RHOB</name>
<dbReference type="NCBIfam" id="NF005559">
    <property type="entry name" value="PRK07231.1"/>
    <property type="match status" value="1"/>
</dbReference>
<dbReference type="Proteomes" id="UP001595721">
    <property type="component" value="Unassembled WGS sequence"/>
</dbReference>
<dbReference type="PROSITE" id="PS00061">
    <property type="entry name" value="ADH_SHORT"/>
    <property type="match status" value="1"/>
</dbReference>
<evidence type="ECO:0000256" key="1">
    <source>
        <dbReference type="ARBA" id="ARBA00006484"/>
    </source>
</evidence>
<keyword evidence="5" id="KW-1185">Reference proteome</keyword>
<evidence type="ECO:0000256" key="2">
    <source>
        <dbReference type="ARBA" id="ARBA00023002"/>
    </source>
</evidence>
<evidence type="ECO:0000313" key="5">
    <source>
        <dbReference type="Proteomes" id="UP001595721"/>
    </source>
</evidence>
<dbReference type="CDD" id="cd05233">
    <property type="entry name" value="SDR_c"/>
    <property type="match status" value="1"/>
</dbReference>
<evidence type="ECO:0000313" key="4">
    <source>
        <dbReference type="EMBL" id="MFC3529903.1"/>
    </source>
</evidence>